<evidence type="ECO:0000259" key="12">
    <source>
        <dbReference type="PROSITE" id="PS50893"/>
    </source>
</evidence>
<dbReference type="FunFam" id="3.40.50.300:FF:000299">
    <property type="entry name" value="ABC transporter ATP-binding protein/permease"/>
    <property type="match status" value="2"/>
</dbReference>
<keyword evidence="6 14" id="KW-0067">ATP-binding</keyword>
<dbReference type="SUPFAM" id="SSF52540">
    <property type="entry name" value="P-loop containing nucleoside triphosphate hydrolases"/>
    <property type="match status" value="2"/>
</dbReference>
<reference evidence="14 15" key="1">
    <citation type="submission" date="2018-11" db="EMBL/GenBank/DDBJ databases">
        <title>Trebonia kvetii gen.nov., sp.nov., a novel acidophilic actinobacterium, and proposal of the new actinobacterial family Treboniaceae fam. nov.</title>
        <authorList>
            <person name="Rapoport D."/>
            <person name="Sagova-Mareckova M."/>
            <person name="Sedlacek I."/>
            <person name="Provaznik J."/>
            <person name="Kralova S."/>
            <person name="Pavlinic D."/>
            <person name="Benes V."/>
            <person name="Kopecky J."/>
        </authorList>
    </citation>
    <scope>NUCLEOTIDE SEQUENCE [LARGE SCALE GENOMIC DNA]</scope>
    <source>
        <strain evidence="14 15">15Tr583</strain>
    </source>
</reference>
<keyword evidence="3" id="KW-1003">Cell membrane</keyword>
<accession>A0A6P2BQL0</accession>
<evidence type="ECO:0000256" key="10">
    <source>
        <dbReference type="SAM" id="MobiDB-lite"/>
    </source>
</evidence>
<dbReference type="InterPro" id="IPR027417">
    <property type="entry name" value="P-loop_NTPase"/>
</dbReference>
<feature type="region of interest" description="Disordered" evidence="10">
    <location>
        <begin position="689"/>
        <end position="713"/>
    </location>
</feature>
<dbReference type="InterPro" id="IPR036640">
    <property type="entry name" value="ABC1_TM_sf"/>
</dbReference>
<keyword evidence="7 11" id="KW-1133">Transmembrane helix</keyword>
<dbReference type="GO" id="GO:0005524">
    <property type="term" value="F:ATP binding"/>
    <property type="evidence" value="ECO:0007669"/>
    <property type="project" value="UniProtKB-KW"/>
</dbReference>
<feature type="compositionally biased region" description="Gly residues" evidence="10">
    <location>
        <begin position="690"/>
        <end position="707"/>
    </location>
</feature>
<keyword evidence="4 11" id="KW-0812">Transmembrane</keyword>
<dbReference type="Pfam" id="PF00664">
    <property type="entry name" value="ABC_membrane"/>
    <property type="match status" value="2"/>
</dbReference>
<dbReference type="InterPro" id="IPR017871">
    <property type="entry name" value="ABC_transporter-like_CS"/>
</dbReference>
<feature type="transmembrane region" description="Helical" evidence="11">
    <location>
        <begin position="255"/>
        <end position="279"/>
    </location>
</feature>
<dbReference type="Gene3D" id="3.40.50.300">
    <property type="entry name" value="P-loop containing nucleotide triphosphate hydrolases"/>
    <property type="match status" value="2"/>
</dbReference>
<proteinExistence type="inferred from homology"/>
<evidence type="ECO:0000256" key="9">
    <source>
        <dbReference type="ARBA" id="ARBA00061644"/>
    </source>
</evidence>
<feature type="transmembrane region" description="Helical" evidence="11">
    <location>
        <begin position="1015"/>
        <end position="1033"/>
    </location>
</feature>
<protein>
    <submittedName>
        <fullName evidence="14">ABC transporter ATP-binding protein</fullName>
    </submittedName>
</protein>
<dbReference type="RefSeq" id="WP_145859467.1">
    <property type="nucleotide sequence ID" value="NZ_RPFW01000007.1"/>
</dbReference>
<evidence type="ECO:0000256" key="8">
    <source>
        <dbReference type="ARBA" id="ARBA00023136"/>
    </source>
</evidence>
<keyword evidence="5" id="KW-0547">Nucleotide-binding</keyword>
<feature type="transmembrane region" description="Helical" evidence="11">
    <location>
        <begin position="875"/>
        <end position="901"/>
    </location>
</feature>
<feature type="domain" description="ABC transporter" evidence="12">
    <location>
        <begin position="1086"/>
        <end position="1337"/>
    </location>
</feature>
<evidence type="ECO:0000256" key="6">
    <source>
        <dbReference type="ARBA" id="ARBA00022840"/>
    </source>
</evidence>
<sequence length="1346" mass="142991">MSIGNRHDEVLSANQGRWIRRLARYCWRFKRDVIISLGGSLLFTATALLIPLLQRSIIDNVIVSPKESVWPLAITLGAAAIAGFIGVYLRRYRGGKMALDVQHTMRTDLFESLSSLDGARQDEIHTGQLVGRSISDINMVQGLLQWVPLLLGSLLLFVFSLVIMIILSPLLSLVALAVAPALWLIAQASRRRLFPASWHAQQVVGDVAGIVDEAIGGVRVVKGFGQEEQEMERMEEASRELFGSRLRMIRLTARYNPALTAIPNLGLVGVLALGGWLAIHGDVTLGTFLAFSSYLAQLTGPVRMLTSLVTIGQEARASVIRVFEVIDSKPTITDKPDAAELPADANGIEFDDVKFGYVPSQPVLRGLSLTVRPGETVAVIGPSGSGKSTLSLLLPRFYDVRGGAVKIGGHDVRDVTQESLRSAIGMVMEESFLFSDSVAANIAYGRPDATREQVVVAARAAEADEFIRELPDGYDTVVGEQGLTLSGGQRQRVALARALITNPRLLLLDDATSAVDPRIEAEIHATLHRVMAGRTTLLIAHRKSTLNLADRIAVLTADGRVADIGTDKELTQRCELYRVLITGPGEGVEGADAGELPGVAVAAEASADTASQDGGQGAAGQGAAGRLTAVSVDAEGQDAPRQIGAAALRAVGADAGQGNGARWSEPRNRSAAGSRDVAASRALTAAPAVGRGGASVRGGRAGRGAAGGAHMDGMIGSVPPSPELLAKVAELPPIKDEPRVDLGRARAADHRFTLRRLLAPIAVALIAGLVLDGLDAAANLALPALVRGGIDSGVQDKAFHFVLLMALAGLGIVLGDWVVNAAETMVVGRNGERLLYTLRVKLFAQLQRLGLDFYERELNGRIMTRMTSDVDALSTFLQTGLVTMVSSLLTFAGVLVAMLVINVRLGLLVLAIVPVLAVATVVFRLKSSKAYTEARERISVVNADLAENVAGLRVTQAFRREGTNRDRFAGRSFAYRQSRLRAQRYIALYFPFVQALSTLASALVLVVAVSQVRSGALSVGALIAYLLYIDMVFAPIQQLSQVFDGYQQASVGLARMKDLLRLRTSVPEALPDDVVPVPASGFRGEITLRDVRFSYTTGSALSGQAQSGTGENARAAEAIGGVSFTIAPGETVALVGQTGAGKSTIVKLIARFYDVTGGAVLVDGVDVRSYDLTEYRHRLGVVPQEAYLFTGTVADAIAYARPSASLDEIVGAAQAVGAHEMIMRLPGGYDHEVGERGRNMSAGQRQLIALARAELADPDILLLDEATAALDLASEAAVNAATDQLALRRTTIVVAHRLTTAARADRIIVMDRGRVAETGTHDELLSRDGVYAGLWAAFVGETEYAA</sequence>
<dbReference type="Gene3D" id="1.20.1560.10">
    <property type="entry name" value="ABC transporter type 1, transmembrane domain"/>
    <property type="match status" value="2"/>
</dbReference>
<feature type="region of interest" description="Disordered" evidence="10">
    <location>
        <begin position="654"/>
        <end position="677"/>
    </location>
</feature>
<dbReference type="InterPro" id="IPR039421">
    <property type="entry name" value="Type_1_exporter"/>
</dbReference>
<evidence type="ECO:0000256" key="11">
    <source>
        <dbReference type="SAM" id="Phobius"/>
    </source>
</evidence>
<keyword evidence="2" id="KW-0813">Transport</keyword>
<feature type="transmembrane region" description="Helical" evidence="11">
    <location>
        <begin position="986"/>
        <end position="1009"/>
    </location>
</feature>
<evidence type="ECO:0000256" key="2">
    <source>
        <dbReference type="ARBA" id="ARBA00022448"/>
    </source>
</evidence>
<dbReference type="EMBL" id="RPFW01000007">
    <property type="protein sequence ID" value="TVZ01138.1"/>
    <property type="molecule type" value="Genomic_DNA"/>
</dbReference>
<feature type="transmembrane region" description="Helical" evidence="11">
    <location>
        <begin position="757"/>
        <end position="778"/>
    </location>
</feature>
<dbReference type="PROSITE" id="PS50929">
    <property type="entry name" value="ABC_TM1F"/>
    <property type="match status" value="2"/>
</dbReference>
<evidence type="ECO:0000256" key="7">
    <source>
        <dbReference type="ARBA" id="ARBA00022989"/>
    </source>
</evidence>
<feature type="domain" description="ABC transmembrane type-1" evidence="13">
    <location>
        <begin position="776"/>
        <end position="1048"/>
    </location>
</feature>
<dbReference type="GO" id="GO:0005886">
    <property type="term" value="C:plasma membrane"/>
    <property type="evidence" value="ECO:0007669"/>
    <property type="project" value="UniProtKB-SubCell"/>
</dbReference>
<dbReference type="InterPro" id="IPR011527">
    <property type="entry name" value="ABC1_TM_dom"/>
</dbReference>
<evidence type="ECO:0000313" key="14">
    <source>
        <dbReference type="EMBL" id="TVZ01138.1"/>
    </source>
</evidence>
<evidence type="ECO:0000256" key="4">
    <source>
        <dbReference type="ARBA" id="ARBA00022692"/>
    </source>
</evidence>
<comment type="subcellular location">
    <subcellularLocation>
        <location evidence="1">Cell membrane</location>
        <topology evidence="1">Multi-pass membrane protein</topology>
    </subcellularLocation>
</comment>
<comment type="similarity">
    <text evidence="9">Belongs to the ABC transporter superfamily. Lipid exporter (TC 3.A.1.106) family.</text>
</comment>
<evidence type="ECO:0000259" key="13">
    <source>
        <dbReference type="PROSITE" id="PS50929"/>
    </source>
</evidence>
<comment type="caution">
    <text evidence="14">The sequence shown here is derived from an EMBL/GenBank/DDBJ whole genome shotgun (WGS) entry which is preliminary data.</text>
</comment>
<dbReference type="SUPFAM" id="SSF90123">
    <property type="entry name" value="ABC transporter transmembrane region"/>
    <property type="match status" value="2"/>
</dbReference>
<dbReference type="PROSITE" id="PS00211">
    <property type="entry name" value="ABC_TRANSPORTER_1"/>
    <property type="match status" value="1"/>
</dbReference>
<dbReference type="SMART" id="SM00382">
    <property type="entry name" value="AAA"/>
    <property type="match status" value="2"/>
</dbReference>
<feature type="transmembrane region" description="Helical" evidence="11">
    <location>
        <begin position="33"/>
        <end position="53"/>
    </location>
</feature>
<dbReference type="PANTHER" id="PTHR43394">
    <property type="entry name" value="ATP-DEPENDENT PERMEASE MDL1, MITOCHONDRIAL"/>
    <property type="match status" value="1"/>
</dbReference>
<feature type="domain" description="ABC transmembrane type-1" evidence="13">
    <location>
        <begin position="34"/>
        <end position="314"/>
    </location>
</feature>
<feature type="domain" description="ABC transporter" evidence="12">
    <location>
        <begin position="348"/>
        <end position="583"/>
    </location>
</feature>
<dbReference type="Pfam" id="PF00005">
    <property type="entry name" value="ABC_tran"/>
    <property type="match status" value="2"/>
</dbReference>
<evidence type="ECO:0000256" key="1">
    <source>
        <dbReference type="ARBA" id="ARBA00004651"/>
    </source>
</evidence>
<feature type="transmembrane region" description="Helical" evidence="11">
    <location>
        <begin position="170"/>
        <end position="186"/>
    </location>
</feature>
<evidence type="ECO:0000256" key="5">
    <source>
        <dbReference type="ARBA" id="ARBA00022741"/>
    </source>
</evidence>
<evidence type="ECO:0000313" key="15">
    <source>
        <dbReference type="Proteomes" id="UP000460272"/>
    </source>
</evidence>
<feature type="transmembrane region" description="Helical" evidence="11">
    <location>
        <begin position="798"/>
        <end position="819"/>
    </location>
</feature>
<dbReference type="OrthoDB" id="9806127at2"/>
<name>A0A6P2BQL0_9ACTN</name>
<dbReference type="InterPro" id="IPR003439">
    <property type="entry name" value="ABC_transporter-like_ATP-bd"/>
</dbReference>
<dbReference type="PROSITE" id="PS50893">
    <property type="entry name" value="ABC_TRANSPORTER_2"/>
    <property type="match status" value="2"/>
</dbReference>
<keyword evidence="15" id="KW-1185">Reference proteome</keyword>
<feature type="transmembrane region" description="Helical" evidence="11">
    <location>
        <begin position="907"/>
        <end position="925"/>
    </location>
</feature>
<dbReference type="InterPro" id="IPR003593">
    <property type="entry name" value="AAA+_ATPase"/>
</dbReference>
<dbReference type="CDD" id="cd18546">
    <property type="entry name" value="ABC_6TM_Rv0194_D2_like"/>
    <property type="match status" value="1"/>
</dbReference>
<dbReference type="GO" id="GO:0016887">
    <property type="term" value="F:ATP hydrolysis activity"/>
    <property type="evidence" value="ECO:0007669"/>
    <property type="project" value="InterPro"/>
</dbReference>
<dbReference type="Proteomes" id="UP000460272">
    <property type="component" value="Unassembled WGS sequence"/>
</dbReference>
<dbReference type="PANTHER" id="PTHR43394:SF1">
    <property type="entry name" value="ATP-BINDING CASSETTE SUB-FAMILY B MEMBER 10, MITOCHONDRIAL"/>
    <property type="match status" value="1"/>
</dbReference>
<keyword evidence="8 11" id="KW-0472">Membrane</keyword>
<feature type="transmembrane region" description="Helical" evidence="11">
    <location>
        <begin position="68"/>
        <end position="89"/>
    </location>
</feature>
<organism evidence="14 15">
    <name type="scientific">Trebonia kvetii</name>
    <dbReference type="NCBI Taxonomy" id="2480626"/>
    <lineage>
        <taxon>Bacteria</taxon>
        <taxon>Bacillati</taxon>
        <taxon>Actinomycetota</taxon>
        <taxon>Actinomycetes</taxon>
        <taxon>Streptosporangiales</taxon>
        <taxon>Treboniaceae</taxon>
        <taxon>Trebonia</taxon>
    </lineage>
</organism>
<dbReference type="GO" id="GO:0015421">
    <property type="term" value="F:ABC-type oligopeptide transporter activity"/>
    <property type="evidence" value="ECO:0007669"/>
    <property type="project" value="TreeGrafter"/>
</dbReference>
<gene>
    <name evidence="14" type="ORF">EAS64_33130</name>
</gene>
<evidence type="ECO:0000256" key="3">
    <source>
        <dbReference type="ARBA" id="ARBA00022475"/>
    </source>
</evidence>
<dbReference type="CDD" id="cd18543">
    <property type="entry name" value="ABC_6TM_Rv0194_D1_like"/>
    <property type="match status" value="1"/>
</dbReference>
<feature type="transmembrane region" description="Helical" evidence="11">
    <location>
        <begin position="143"/>
        <end position="164"/>
    </location>
</feature>